<feature type="chain" id="PRO_5003510291" evidence="1">
    <location>
        <begin position="22"/>
        <end position="79"/>
    </location>
</feature>
<name>G8HTB5_ACRMI</name>
<protein>
    <submittedName>
        <fullName evidence="2">Uncharacterized protein</fullName>
    </submittedName>
</protein>
<evidence type="ECO:0000313" key="2">
    <source>
        <dbReference type="EMBL" id="AET09742.1"/>
    </source>
</evidence>
<dbReference type="EMBL" id="JN631094">
    <property type="protein sequence ID" value="AET09742.1"/>
    <property type="molecule type" value="mRNA"/>
</dbReference>
<evidence type="ECO:0000256" key="1">
    <source>
        <dbReference type="SAM" id="SignalP"/>
    </source>
</evidence>
<keyword evidence="1" id="KW-0732">Signal</keyword>
<proteinExistence type="evidence at transcript level"/>
<feature type="signal peptide" evidence="1">
    <location>
        <begin position="1"/>
        <end position="21"/>
    </location>
</feature>
<dbReference type="AlphaFoldDB" id="G8HTB5"/>
<reference evidence="2" key="1">
    <citation type="journal article" date="2011" name="PLoS ONE">
        <title>Differential Gene Expression at Coral Settlement and Metamorphosis - A Subtractive Hybridization Study.</title>
        <authorList>
            <person name="Hayward D.C."/>
            <person name="Hetherington S."/>
            <person name="Behm C.A."/>
            <person name="Grasso L.C."/>
            <person name="Foret S."/>
            <person name="Miller D.J."/>
            <person name="Ball E.E."/>
        </authorList>
    </citation>
    <scope>NUCLEOTIDE SEQUENCE</scope>
</reference>
<organism evidence="2">
    <name type="scientific">Acropora millepora</name>
    <name type="common">Staghorn coral</name>
    <name type="synonym">Heteropora millepora</name>
    <dbReference type="NCBI Taxonomy" id="45264"/>
    <lineage>
        <taxon>Eukaryota</taxon>
        <taxon>Metazoa</taxon>
        <taxon>Cnidaria</taxon>
        <taxon>Anthozoa</taxon>
        <taxon>Hexacorallia</taxon>
        <taxon>Scleractinia</taxon>
        <taxon>Astrocoeniina</taxon>
        <taxon>Acroporidae</taxon>
        <taxon>Acropora</taxon>
    </lineage>
</organism>
<sequence length="79" mass="8912">MDVKLNVCLLLLLVGALCVQGFGLRKRSKNEPTFMKRERCGDSNGGISVSNAYECYELEPPRQDCPYHSPTGRHCCCRF</sequence>
<accession>G8HTB5</accession>